<dbReference type="GO" id="GO:0003700">
    <property type="term" value="F:DNA-binding transcription factor activity"/>
    <property type="evidence" value="ECO:0007669"/>
    <property type="project" value="InterPro"/>
</dbReference>
<dbReference type="Pfam" id="PF07729">
    <property type="entry name" value="FCD"/>
    <property type="match status" value="1"/>
</dbReference>
<dbReference type="SMART" id="SM00345">
    <property type="entry name" value="HTH_GNTR"/>
    <property type="match status" value="1"/>
</dbReference>
<dbReference type="PANTHER" id="PTHR43537">
    <property type="entry name" value="TRANSCRIPTIONAL REGULATOR, GNTR FAMILY"/>
    <property type="match status" value="1"/>
</dbReference>
<dbReference type="EMBL" id="BSFQ01000002">
    <property type="protein sequence ID" value="GLL09638.1"/>
    <property type="molecule type" value="Genomic_DNA"/>
</dbReference>
<dbReference type="SMART" id="SM00895">
    <property type="entry name" value="FCD"/>
    <property type="match status" value="1"/>
</dbReference>
<dbReference type="SUPFAM" id="SSF48008">
    <property type="entry name" value="GntR ligand-binding domain-like"/>
    <property type="match status" value="1"/>
</dbReference>
<dbReference type="InterPro" id="IPR011711">
    <property type="entry name" value="GntR_C"/>
</dbReference>
<dbReference type="Proteomes" id="UP001143463">
    <property type="component" value="Unassembled WGS sequence"/>
</dbReference>
<keyword evidence="6" id="KW-1185">Reference proteome</keyword>
<keyword evidence="2" id="KW-0238">DNA-binding</keyword>
<reference evidence="5" key="2">
    <citation type="submission" date="2023-01" db="EMBL/GenBank/DDBJ databases">
        <authorList>
            <person name="Sun Q."/>
            <person name="Evtushenko L."/>
        </authorList>
    </citation>
    <scope>NUCLEOTIDE SEQUENCE</scope>
    <source>
        <strain evidence="5">VKM Ac-1069</strain>
    </source>
</reference>
<reference evidence="5" key="1">
    <citation type="journal article" date="2014" name="Int. J. Syst. Evol. Microbiol.">
        <title>Complete genome sequence of Corynebacterium casei LMG S-19264T (=DSM 44701T), isolated from a smear-ripened cheese.</title>
        <authorList>
            <consortium name="US DOE Joint Genome Institute (JGI-PGF)"/>
            <person name="Walter F."/>
            <person name="Albersmeier A."/>
            <person name="Kalinowski J."/>
            <person name="Ruckert C."/>
        </authorList>
    </citation>
    <scope>NUCLEOTIDE SEQUENCE</scope>
    <source>
        <strain evidence="5">VKM Ac-1069</strain>
    </source>
</reference>
<keyword evidence="3" id="KW-0804">Transcription</keyword>
<accession>A0A9W6KXS3</accession>
<dbReference type="InterPro" id="IPR000485">
    <property type="entry name" value="AsnC-type_HTH_dom"/>
</dbReference>
<evidence type="ECO:0000256" key="3">
    <source>
        <dbReference type="ARBA" id="ARBA00023163"/>
    </source>
</evidence>
<dbReference type="InterPro" id="IPR036388">
    <property type="entry name" value="WH-like_DNA-bd_sf"/>
</dbReference>
<dbReference type="PRINTS" id="PR00035">
    <property type="entry name" value="HTHGNTR"/>
</dbReference>
<dbReference type="PRINTS" id="PR00033">
    <property type="entry name" value="HTHASNC"/>
</dbReference>
<name>A0A9W6KXS3_9PSEU</name>
<organism evidence="5 6">
    <name type="scientific">Pseudonocardia halophobica</name>
    <dbReference type="NCBI Taxonomy" id="29401"/>
    <lineage>
        <taxon>Bacteria</taxon>
        <taxon>Bacillati</taxon>
        <taxon>Actinomycetota</taxon>
        <taxon>Actinomycetes</taxon>
        <taxon>Pseudonocardiales</taxon>
        <taxon>Pseudonocardiaceae</taxon>
        <taxon>Pseudonocardia</taxon>
    </lineage>
</organism>
<comment type="caution">
    <text evidence="5">The sequence shown here is derived from an EMBL/GenBank/DDBJ whole genome shotgun (WGS) entry which is preliminary data.</text>
</comment>
<gene>
    <name evidence="5" type="ORF">GCM10017577_07780</name>
</gene>
<dbReference type="SUPFAM" id="SSF46785">
    <property type="entry name" value="Winged helix' DNA-binding domain"/>
    <property type="match status" value="1"/>
</dbReference>
<dbReference type="Gene3D" id="1.10.10.10">
    <property type="entry name" value="Winged helix-like DNA-binding domain superfamily/Winged helix DNA-binding domain"/>
    <property type="match status" value="1"/>
</dbReference>
<feature type="domain" description="HTH gntR-type" evidence="4">
    <location>
        <begin position="18"/>
        <end position="85"/>
    </location>
</feature>
<dbReference type="Gene3D" id="1.20.120.530">
    <property type="entry name" value="GntR ligand-binding domain-like"/>
    <property type="match status" value="1"/>
</dbReference>
<proteinExistence type="predicted"/>
<dbReference type="InterPro" id="IPR008920">
    <property type="entry name" value="TF_FadR/GntR_C"/>
</dbReference>
<keyword evidence="1" id="KW-0805">Transcription regulation</keyword>
<evidence type="ECO:0000256" key="1">
    <source>
        <dbReference type="ARBA" id="ARBA00023015"/>
    </source>
</evidence>
<dbReference type="GO" id="GO:0043565">
    <property type="term" value="F:sequence-specific DNA binding"/>
    <property type="evidence" value="ECO:0007669"/>
    <property type="project" value="InterPro"/>
</dbReference>
<evidence type="ECO:0000259" key="4">
    <source>
        <dbReference type="PROSITE" id="PS50949"/>
    </source>
</evidence>
<dbReference type="PANTHER" id="PTHR43537:SF45">
    <property type="entry name" value="GNTR FAMILY REGULATORY PROTEIN"/>
    <property type="match status" value="1"/>
</dbReference>
<evidence type="ECO:0000256" key="2">
    <source>
        <dbReference type="ARBA" id="ARBA00023125"/>
    </source>
</evidence>
<dbReference type="PROSITE" id="PS50949">
    <property type="entry name" value="HTH_GNTR"/>
    <property type="match status" value="1"/>
</dbReference>
<dbReference type="AlphaFoldDB" id="A0A9W6KXS3"/>
<dbReference type="Pfam" id="PF00392">
    <property type="entry name" value="GntR"/>
    <property type="match status" value="1"/>
</dbReference>
<protein>
    <submittedName>
        <fullName evidence="5">Transcriptional regulator</fullName>
    </submittedName>
</protein>
<dbReference type="CDD" id="cd07377">
    <property type="entry name" value="WHTH_GntR"/>
    <property type="match status" value="1"/>
</dbReference>
<sequence length="234" mass="25211">MADGTASVAPLPIDRTNLTLADRVETLLRDAVVQGEHPPGARLSEADIARSYGVSRGPVREALRRLEHHGLVTVEPHRGAFVRTLDLEEVRELFEVRIALEAEAAELAAGRIDAAGIAELRRLARTAGEEVARSGRSGVFDTHDLHDLVVRLAGNQRLARAVAQVNAELRLARSRSGATGSRAVEAVGEHDRLVEALVTRDARGAREAMRDHLGAALRNTLTLLQPTYADGRAG</sequence>
<dbReference type="InterPro" id="IPR036390">
    <property type="entry name" value="WH_DNA-bd_sf"/>
</dbReference>
<evidence type="ECO:0000313" key="5">
    <source>
        <dbReference type="EMBL" id="GLL09638.1"/>
    </source>
</evidence>
<dbReference type="RefSeq" id="WP_051736670.1">
    <property type="nucleotide sequence ID" value="NZ_BAAAUZ010000013.1"/>
</dbReference>
<evidence type="ECO:0000313" key="6">
    <source>
        <dbReference type="Proteomes" id="UP001143463"/>
    </source>
</evidence>
<dbReference type="InterPro" id="IPR000524">
    <property type="entry name" value="Tscrpt_reg_HTH_GntR"/>
</dbReference>